<evidence type="ECO:0000313" key="3">
    <source>
        <dbReference type="EMBL" id="QDF37571.1"/>
    </source>
</evidence>
<dbReference type="RefSeq" id="WP_140479072.1">
    <property type="nucleotide sequence ID" value="NZ_CP041090.2"/>
</dbReference>
<dbReference type="Pfam" id="PF13561">
    <property type="entry name" value="adh_short_C2"/>
    <property type="match status" value="1"/>
</dbReference>
<dbReference type="PRINTS" id="PR00081">
    <property type="entry name" value="GDHRDH"/>
</dbReference>
<dbReference type="Proteomes" id="UP000319298">
    <property type="component" value="Chromosome"/>
</dbReference>
<dbReference type="EMBL" id="CP041090">
    <property type="protein sequence ID" value="QDF37571.1"/>
    <property type="molecule type" value="Genomic_DNA"/>
</dbReference>
<keyword evidence="2" id="KW-0560">Oxidoreductase</keyword>
<comment type="similarity">
    <text evidence="1">Belongs to the short-chain dehydrogenases/reductases (SDR) family.</text>
</comment>
<proteinExistence type="inferred from homology"/>
<dbReference type="SUPFAM" id="SSF51735">
    <property type="entry name" value="NAD(P)-binding Rossmann-fold domains"/>
    <property type="match status" value="1"/>
</dbReference>
<dbReference type="InterPro" id="IPR002347">
    <property type="entry name" value="SDR_fam"/>
</dbReference>
<dbReference type="Gene3D" id="3.40.50.720">
    <property type="entry name" value="NAD(P)-binding Rossmann-like Domain"/>
    <property type="match status" value="1"/>
</dbReference>
<dbReference type="PANTHER" id="PTHR43943:SF17">
    <property type="entry name" value="3-PHENYLPROPIONATE-DIHYDRODIOL_CINNAMIC ACID-DIHYDRODIOL DEHYDROGENASE"/>
    <property type="match status" value="1"/>
</dbReference>
<dbReference type="InterPro" id="IPR036291">
    <property type="entry name" value="NAD(P)-bd_dom_sf"/>
</dbReference>
<dbReference type="CDD" id="cd05233">
    <property type="entry name" value="SDR_c"/>
    <property type="match status" value="1"/>
</dbReference>
<evidence type="ECO:0000313" key="4">
    <source>
        <dbReference type="Proteomes" id="UP000319298"/>
    </source>
</evidence>
<keyword evidence="4" id="KW-1185">Reference proteome</keyword>
<evidence type="ECO:0000256" key="1">
    <source>
        <dbReference type="ARBA" id="ARBA00006484"/>
    </source>
</evidence>
<dbReference type="PANTHER" id="PTHR43943">
    <property type="entry name" value="DEHYDROGENASE/REDUCTASE (SDR FAMILY) MEMBER 4"/>
    <property type="match status" value="1"/>
</dbReference>
<evidence type="ECO:0000256" key="2">
    <source>
        <dbReference type="ARBA" id="ARBA00023002"/>
    </source>
</evidence>
<reference evidence="4" key="1">
    <citation type="submission" date="2019-06" db="EMBL/GenBank/DDBJ databases">
        <title>Whole-Genome Sequence of Bradyrhizobium sp. 3 Strain 65S1MB.</title>
        <authorList>
            <person name="Bromfield E.S.P."/>
            <person name="Cloutier S."/>
            <person name="Nguyen H.D.T."/>
        </authorList>
    </citation>
    <scope>NUCLEOTIDE SEQUENCE [LARGE SCALE GENOMIC DNA]</scope>
    <source>
        <strain evidence="4">65S1MB</strain>
    </source>
</reference>
<protein>
    <submittedName>
        <fullName evidence="3">SDR family NAD(P)-dependent oxidoreductase</fullName>
    </submittedName>
</protein>
<sequence>MDLGLKGARVLVTGSTKGIGRAIADTFAAEGANVGICARNQTDVDNAVTAIKAKGVAAFGSSVDVSNGPVLKAWVEDMASRLGGIDVVVANVSALSIGQDEESWEREFSTDMMGTVRLVNAAMPYLEKSKAAAIVTISSVSGREVDFASGPYGTFKAAIIHYTQGLAFQLAGKGIRANSVSPGNTYFEGGVWNQIKDGNPELYKTALALNPTGRMGTPQEMANGAVFLASKAASFITGTNLVVDGALTRGVQF</sequence>
<accession>A0ABX5W2S7</accession>
<organism evidence="3 4">
    <name type="scientific">Bradyrhizobium symbiodeficiens</name>
    <dbReference type="NCBI Taxonomy" id="1404367"/>
    <lineage>
        <taxon>Bacteria</taxon>
        <taxon>Pseudomonadati</taxon>
        <taxon>Pseudomonadota</taxon>
        <taxon>Alphaproteobacteria</taxon>
        <taxon>Hyphomicrobiales</taxon>
        <taxon>Nitrobacteraceae</taxon>
        <taxon>Bradyrhizobium</taxon>
    </lineage>
</organism>
<gene>
    <name evidence="3" type="ORF">FJN17_08315</name>
</gene>
<name>A0ABX5W2S7_9BRAD</name>
<reference evidence="3 4" key="2">
    <citation type="journal article" date="2020" name="Int. J. Syst. Evol. Microbiol.">
        <title>Description and complete genome sequences of Bradyrhizobium symbiodeficiens sp. nov., a non-symbiotic bacterium associated with legumes native to Canada.</title>
        <authorList>
            <person name="Bromfield E.S.P."/>
            <person name="Cloutier S."/>
            <person name="Nguyen H.D.T."/>
        </authorList>
    </citation>
    <scope>NUCLEOTIDE SEQUENCE [LARGE SCALE GENOMIC DNA]</scope>
    <source>
        <strain evidence="3 4">65S1MB</strain>
    </source>
</reference>